<organism evidence="2 3">
    <name type="scientific">Actinokineospora fastidiosa</name>
    <dbReference type="NCBI Taxonomy" id="1816"/>
    <lineage>
        <taxon>Bacteria</taxon>
        <taxon>Bacillati</taxon>
        <taxon>Actinomycetota</taxon>
        <taxon>Actinomycetes</taxon>
        <taxon>Pseudonocardiales</taxon>
        <taxon>Pseudonocardiaceae</taxon>
        <taxon>Actinokineospora</taxon>
    </lineage>
</organism>
<proteinExistence type="predicted"/>
<evidence type="ECO:0000313" key="2">
    <source>
        <dbReference type="EMBL" id="GGS29937.1"/>
    </source>
</evidence>
<comment type="caution">
    <text evidence="2">The sequence shown here is derived from an EMBL/GenBank/DDBJ whole genome shotgun (WGS) entry which is preliminary data.</text>
</comment>
<name>A0A918LCF4_9PSEU</name>
<sequence length="290" mass="30672">MLAVVAVRQEFPGALVTAAVGLVLLAATVVRVKGRWLYELVPLAAGFLSRRRRQDLAWDSAGIGLIALLRPGATCQTIDTDLVITHESGMTAVLYPSGPVSTPTDLLPDTPSLAVQAIWHAQPGRPTQVWLGVHAPRTVDQLTDDQLRVNLSNGLRRIRKALKHKGMTARSGATGLTALAHLNGSTEIREDWDFWRTGPISQACFRVTTAPHPALITALLTSAPGVAVTVGWSAADRQDVVVRIAAGSGGAVDDAARVLGRVADLVRLDGEHRSGVAATLPIGAFPLRGP</sequence>
<evidence type="ECO:0000313" key="3">
    <source>
        <dbReference type="Proteomes" id="UP000660680"/>
    </source>
</evidence>
<feature type="transmembrane region" description="Helical" evidence="1">
    <location>
        <begin position="12"/>
        <end position="30"/>
    </location>
</feature>
<reference evidence="2" key="2">
    <citation type="submission" date="2020-09" db="EMBL/GenBank/DDBJ databases">
        <authorList>
            <person name="Sun Q."/>
            <person name="Ohkuma M."/>
        </authorList>
    </citation>
    <scope>NUCLEOTIDE SEQUENCE</scope>
    <source>
        <strain evidence="2">JCM 3276</strain>
    </source>
</reference>
<dbReference type="Proteomes" id="UP000660680">
    <property type="component" value="Unassembled WGS sequence"/>
</dbReference>
<evidence type="ECO:0000256" key="1">
    <source>
        <dbReference type="SAM" id="Phobius"/>
    </source>
</evidence>
<accession>A0A918LCF4</accession>
<gene>
    <name evidence="2" type="ORF">GCM10010171_24150</name>
</gene>
<keyword evidence="3" id="KW-1185">Reference proteome</keyword>
<protein>
    <recommendedName>
        <fullName evidence="4">Type VII secretion protein EccE</fullName>
    </recommendedName>
</protein>
<keyword evidence="1" id="KW-0812">Transmembrane</keyword>
<evidence type="ECO:0008006" key="4">
    <source>
        <dbReference type="Google" id="ProtNLM"/>
    </source>
</evidence>
<dbReference type="EMBL" id="BMRB01000002">
    <property type="protein sequence ID" value="GGS29937.1"/>
    <property type="molecule type" value="Genomic_DNA"/>
</dbReference>
<dbReference type="AlphaFoldDB" id="A0A918LCF4"/>
<keyword evidence="1" id="KW-0472">Membrane</keyword>
<keyword evidence="1" id="KW-1133">Transmembrane helix</keyword>
<reference evidence="2" key="1">
    <citation type="journal article" date="2014" name="Int. J. Syst. Evol. Microbiol.">
        <title>Complete genome sequence of Corynebacterium casei LMG S-19264T (=DSM 44701T), isolated from a smear-ripened cheese.</title>
        <authorList>
            <consortium name="US DOE Joint Genome Institute (JGI-PGF)"/>
            <person name="Walter F."/>
            <person name="Albersmeier A."/>
            <person name="Kalinowski J."/>
            <person name="Ruckert C."/>
        </authorList>
    </citation>
    <scope>NUCLEOTIDE SEQUENCE</scope>
    <source>
        <strain evidence="2">JCM 3276</strain>
    </source>
</reference>